<evidence type="ECO:0000313" key="1">
    <source>
        <dbReference type="EMBL" id="OGG54091.1"/>
    </source>
</evidence>
<dbReference type="EMBL" id="MFKT01000004">
    <property type="protein sequence ID" value="OGG54091.1"/>
    <property type="molecule type" value="Genomic_DNA"/>
</dbReference>
<dbReference type="Proteomes" id="UP000176863">
    <property type="component" value="Unassembled WGS sequence"/>
</dbReference>
<dbReference type="AlphaFoldDB" id="A0A1F6CYH3"/>
<organism evidence="1 2">
    <name type="scientific">Candidatus Kaiserbacteria bacterium RIFCSPHIGHO2_01_FULL_53_29</name>
    <dbReference type="NCBI Taxonomy" id="1798480"/>
    <lineage>
        <taxon>Bacteria</taxon>
        <taxon>Candidatus Kaiseribacteriota</taxon>
    </lineage>
</organism>
<comment type="caution">
    <text evidence="1">The sequence shown here is derived from an EMBL/GenBank/DDBJ whole genome shotgun (WGS) entry which is preliminary data.</text>
</comment>
<reference evidence="1 2" key="1">
    <citation type="journal article" date="2016" name="Nat. Commun.">
        <title>Thousands of microbial genomes shed light on interconnected biogeochemical processes in an aquifer system.</title>
        <authorList>
            <person name="Anantharaman K."/>
            <person name="Brown C.T."/>
            <person name="Hug L.A."/>
            <person name="Sharon I."/>
            <person name="Castelle C.J."/>
            <person name="Probst A.J."/>
            <person name="Thomas B.C."/>
            <person name="Singh A."/>
            <person name="Wilkins M.J."/>
            <person name="Karaoz U."/>
            <person name="Brodie E.L."/>
            <person name="Williams K.H."/>
            <person name="Hubbard S.S."/>
            <person name="Banfield J.F."/>
        </authorList>
    </citation>
    <scope>NUCLEOTIDE SEQUENCE [LARGE SCALE GENOMIC DNA]</scope>
</reference>
<protein>
    <submittedName>
        <fullName evidence="1">Uncharacterized protein</fullName>
    </submittedName>
</protein>
<proteinExistence type="predicted"/>
<gene>
    <name evidence="1" type="ORF">A2851_03520</name>
</gene>
<evidence type="ECO:0000313" key="2">
    <source>
        <dbReference type="Proteomes" id="UP000176863"/>
    </source>
</evidence>
<accession>A0A1F6CYH3</accession>
<name>A0A1F6CYH3_9BACT</name>
<sequence length="76" mass="8602">MAAKKRDGGRIFAIELTARSMLCLLENGFEPKGDEKFIDRLFGQHDKMTGSELARFKKYIGAHGTDEEKARLSKLK</sequence>